<accession>A0A5B7D7A6</accession>
<dbReference type="EMBL" id="VSRR010000564">
    <property type="protein sequence ID" value="MPC17170.1"/>
    <property type="molecule type" value="Genomic_DNA"/>
</dbReference>
<keyword evidence="2" id="KW-1185">Reference proteome</keyword>
<organism evidence="1 2">
    <name type="scientific">Portunus trituberculatus</name>
    <name type="common">Swimming crab</name>
    <name type="synonym">Neptunus trituberculatus</name>
    <dbReference type="NCBI Taxonomy" id="210409"/>
    <lineage>
        <taxon>Eukaryota</taxon>
        <taxon>Metazoa</taxon>
        <taxon>Ecdysozoa</taxon>
        <taxon>Arthropoda</taxon>
        <taxon>Crustacea</taxon>
        <taxon>Multicrustacea</taxon>
        <taxon>Malacostraca</taxon>
        <taxon>Eumalacostraca</taxon>
        <taxon>Eucarida</taxon>
        <taxon>Decapoda</taxon>
        <taxon>Pleocyemata</taxon>
        <taxon>Brachyura</taxon>
        <taxon>Eubrachyura</taxon>
        <taxon>Portunoidea</taxon>
        <taxon>Portunidae</taxon>
        <taxon>Portuninae</taxon>
        <taxon>Portunus</taxon>
    </lineage>
</organism>
<name>A0A5B7D7A6_PORTR</name>
<reference evidence="1 2" key="1">
    <citation type="submission" date="2019-05" db="EMBL/GenBank/DDBJ databases">
        <title>Another draft genome of Portunus trituberculatus and its Hox gene families provides insights of decapod evolution.</title>
        <authorList>
            <person name="Jeong J.-H."/>
            <person name="Song I."/>
            <person name="Kim S."/>
            <person name="Choi T."/>
            <person name="Kim D."/>
            <person name="Ryu S."/>
            <person name="Kim W."/>
        </authorList>
    </citation>
    <scope>NUCLEOTIDE SEQUENCE [LARGE SCALE GENOMIC DNA]</scope>
    <source>
        <tissue evidence="1">Muscle</tissue>
    </source>
</reference>
<comment type="caution">
    <text evidence="1">The sequence shown here is derived from an EMBL/GenBank/DDBJ whole genome shotgun (WGS) entry which is preliminary data.</text>
</comment>
<evidence type="ECO:0000313" key="2">
    <source>
        <dbReference type="Proteomes" id="UP000324222"/>
    </source>
</evidence>
<proteinExistence type="predicted"/>
<dbReference type="AlphaFoldDB" id="A0A5B7D7A6"/>
<protein>
    <submittedName>
        <fullName evidence="1">Uncharacterized protein</fullName>
    </submittedName>
</protein>
<sequence>MVMCLPDQPTCLLLGAAVVEVGPAVQAKKVFGGSVNPSHRTPRYCTVPVRGGGRAAEDCLAIVRARKHMKASWKCLSD</sequence>
<evidence type="ECO:0000313" key="1">
    <source>
        <dbReference type="EMBL" id="MPC17170.1"/>
    </source>
</evidence>
<gene>
    <name evidence="1" type="ORF">E2C01_010016</name>
</gene>
<dbReference type="Proteomes" id="UP000324222">
    <property type="component" value="Unassembled WGS sequence"/>
</dbReference>